<comment type="caution">
    <text evidence="2">The sequence shown here is derived from an EMBL/GenBank/DDBJ whole genome shotgun (WGS) entry which is preliminary data.</text>
</comment>
<dbReference type="AlphaFoldDB" id="A0A9P4MN31"/>
<sequence length="386" mass="44145">MATNSFDFLEVNENKDVPSLHRSRSGGYTDYLEEREKWERYGRERQMKRYHDQKHAQKGPTSDRLFVPTFESSGNRRVRSQDEIRETSEPTSRAYKVREVKPSFTLDAEAPKTSQLPVRAEWRPAQPSQKKPTVKVEIHQSNIPTNSSRAPFQKTASPRSSANPPELLFQFETLQNKFSEIYTICARNFHVEPANPKDLTFSKIADDLKGYAFNLEVWEHIVNLKNLEQIDKHKRKIVELASRTLDRLLARASGLSDACAKARPRDLKFEELPEDMVDSDEWGKYEKDEEDGIKDITENLGFEIRSHLEGIALQSKTLSRLARALQETTPAAGPEVVAVSRLIKDVDKFFGSAEAIDRYSIDTRFAGKKALDEARHTATSRVGVNY</sequence>
<feature type="compositionally biased region" description="Basic and acidic residues" evidence="1">
    <location>
        <begin position="79"/>
        <end position="88"/>
    </location>
</feature>
<reference evidence="2" key="1">
    <citation type="journal article" date="2020" name="Stud. Mycol.">
        <title>101 Dothideomycetes genomes: a test case for predicting lifestyles and emergence of pathogens.</title>
        <authorList>
            <person name="Haridas S."/>
            <person name="Albert R."/>
            <person name="Binder M."/>
            <person name="Bloem J."/>
            <person name="Labutti K."/>
            <person name="Salamov A."/>
            <person name="Andreopoulos B."/>
            <person name="Baker S."/>
            <person name="Barry K."/>
            <person name="Bills G."/>
            <person name="Bluhm B."/>
            <person name="Cannon C."/>
            <person name="Castanera R."/>
            <person name="Culley D."/>
            <person name="Daum C."/>
            <person name="Ezra D."/>
            <person name="Gonzalez J."/>
            <person name="Henrissat B."/>
            <person name="Kuo A."/>
            <person name="Liang C."/>
            <person name="Lipzen A."/>
            <person name="Lutzoni F."/>
            <person name="Magnuson J."/>
            <person name="Mondo S."/>
            <person name="Nolan M."/>
            <person name="Ohm R."/>
            <person name="Pangilinan J."/>
            <person name="Park H.-J."/>
            <person name="Ramirez L."/>
            <person name="Alfaro M."/>
            <person name="Sun H."/>
            <person name="Tritt A."/>
            <person name="Yoshinaga Y."/>
            <person name="Zwiers L.-H."/>
            <person name="Turgeon B."/>
            <person name="Goodwin S."/>
            <person name="Spatafora J."/>
            <person name="Crous P."/>
            <person name="Grigoriev I."/>
        </authorList>
    </citation>
    <scope>NUCLEOTIDE SEQUENCE</scope>
    <source>
        <strain evidence="2">ATCC 74209</strain>
    </source>
</reference>
<proteinExistence type="predicted"/>
<dbReference type="Proteomes" id="UP000799536">
    <property type="component" value="Unassembled WGS sequence"/>
</dbReference>
<dbReference type="EMBL" id="ML994104">
    <property type="protein sequence ID" value="KAF2198984.1"/>
    <property type="molecule type" value="Genomic_DNA"/>
</dbReference>
<feature type="region of interest" description="Disordered" evidence="1">
    <location>
        <begin position="48"/>
        <end position="95"/>
    </location>
</feature>
<organism evidence="2 3">
    <name type="scientific">Delitschia confertaspora ATCC 74209</name>
    <dbReference type="NCBI Taxonomy" id="1513339"/>
    <lineage>
        <taxon>Eukaryota</taxon>
        <taxon>Fungi</taxon>
        <taxon>Dikarya</taxon>
        <taxon>Ascomycota</taxon>
        <taxon>Pezizomycotina</taxon>
        <taxon>Dothideomycetes</taxon>
        <taxon>Pleosporomycetidae</taxon>
        <taxon>Pleosporales</taxon>
        <taxon>Delitschiaceae</taxon>
        <taxon>Delitschia</taxon>
    </lineage>
</organism>
<gene>
    <name evidence="2" type="ORF">GQ43DRAFT_421287</name>
</gene>
<keyword evidence="3" id="KW-1185">Reference proteome</keyword>
<name>A0A9P4MN31_9PLEO</name>
<protein>
    <submittedName>
        <fullName evidence="2">Uncharacterized protein</fullName>
    </submittedName>
</protein>
<evidence type="ECO:0000313" key="3">
    <source>
        <dbReference type="Proteomes" id="UP000799536"/>
    </source>
</evidence>
<feature type="compositionally biased region" description="Polar residues" evidence="1">
    <location>
        <begin position="139"/>
        <end position="163"/>
    </location>
</feature>
<evidence type="ECO:0000256" key="1">
    <source>
        <dbReference type="SAM" id="MobiDB-lite"/>
    </source>
</evidence>
<dbReference type="OrthoDB" id="3731753at2759"/>
<accession>A0A9P4MN31</accession>
<evidence type="ECO:0000313" key="2">
    <source>
        <dbReference type="EMBL" id="KAF2198984.1"/>
    </source>
</evidence>
<feature type="region of interest" description="Disordered" evidence="1">
    <location>
        <begin position="107"/>
        <end position="163"/>
    </location>
</feature>